<dbReference type="Gene3D" id="3.10.10.10">
    <property type="entry name" value="HIV Type 1 Reverse Transcriptase, subunit A, domain 1"/>
    <property type="match status" value="1"/>
</dbReference>
<dbReference type="InterPro" id="IPR043502">
    <property type="entry name" value="DNA/RNA_pol_sf"/>
</dbReference>
<dbReference type="Gene3D" id="3.30.70.270">
    <property type="match status" value="1"/>
</dbReference>
<dbReference type="PANTHER" id="PTHR33050:SF7">
    <property type="entry name" value="RIBONUCLEASE H"/>
    <property type="match status" value="1"/>
</dbReference>
<dbReference type="Pfam" id="PF00078">
    <property type="entry name" value="RVT_1"/>
    <property type="match status" value="1"/>
</dbReference>
<dbReference type="SUPFAM" id="SSF56672">
    <property type="entry name" value="DNA/RNA polymerases"/>
    <property type="match status" value="1"/>
</dbReference>
<dbReference type="Proteomes" id="UP001162156">
    <property type="component" value="Unassembled WGS sequence"/>
</dbReference>
<dbReference type="GO" id="GO:0071897">
    <property type="term" value="P:DNA biosynthetic process"/>
    <property type="evidence" value="ECO:0007669"/>
    <property type="project" value="UniProtKB-ARBA"/>
</dbReference>
<dbReference type="InterPro" id="IPR000477">
    <property type="entry name" value="RT_dom"/>
</dbReference>
<sequence length="250" mass="29345">MEKILEWVKGYKIPFLQKPLQQAPVYSKIKDADKKDMNQAISLLLKQGAIVSARELKDQFLSPYFLIKKPNGKNRFILNLKQLNEFIETRHFKMEDFRTVTKLIQRNGYMVTLDLKDAYFLISVDPNDRKYLRFKYNNVLYEFTCAPFGLAPIPYVFTKLLKPVIAWLHLCNISCSIYLDDLIIFGESEQECEANAKSAYNILEYLGFIINFEKSSLTSRRRCTHLGFIFDSENLTIELTLEKGIRYFEQ</sequence>
<evidence type="ECO:0000313" key="2">
    <source>
        <dbReference type="EMBL" id="KAJ8933074.1"/>
    </source>
</evidence>
<dbReference type="InterPro" id="IPR043128">
    <property type="entry name" value="Rev_trsase/Diguanyl_cyclase"/>
</dbReference>
<name>A0AAV8X2U3_9CUCU</name>
<evidence type="ECO:0000313" key="3">
    <source>
        <dbReference type="Proteomes" id="UP001162156"/>
    </source>
</evidence>
<gene>
    <name evidence="2" type="ORF">NQ314_014228</name>
</gene>
<dbReference type="EMBL" id="JANEYF010003925">
    <property type="protein sequence ID" value="KAJ8933074.1"/>
    <property type="molecule type" value="Genomic_DNA"/>
</dbReference>
<proteinExistence type="predicted"/>
<protein>
    <recommendedName>
        <fullName evidence="1">Reverse transcriptase domain-containing protein</fullName>
    </recommendedName>
</protein>
<keyword evidence="3" id="KW-1185">Reference proteome</keyword>
<dbReference type="CDD" id="cd03714">
    <property type="entry name" value="RT_DIRS1"/>
    <property type="match status" value="1"/>
</dbReference>
<organism evidence="2 3">
    <name type="scientific">Rhamnusium bicolor</name>
    <dbReference type="NCBI Taxonomy" id="1586634"/>
    <lineage>
        <taxon>Eukaryota</taxon>
        <taxon>Metazoa</taxon>
        <taxon>Ecdysozoa</taxon>
        <taxon>Arthropoda</taxon>
        <taxon>Hexapoda</taxon>
        <taxon>Insecta</taxon>
        <taxon>Pterygota</taxon>
        <taxon>Neoptera</taxon>
        <taxon>Endopterygota</taxon>
        <taxon>Coleoptera</taxon>
        <taxon>Polyphaga</taxon>
        <taxon>Cucujiformia</taxon>
        <taxon>Chrysomeloidea</taxon>
        <taxon>Cerambycidae</taxon>
        <taxon>Lepturinae</taxon>
        <taxon>Rhagiini</taxon>
        <taxon>Rhamnusium</taxon>
    </lineage>
</organism>
<accession>A0AAV8X2U3</accession>
<evidence type="ECO:0000259" key="1">
    <source>
        <dbReference type="PROSITE" id="PS50878"/>
    </source>
</evidence>
<dbReference type="PANTHER" id="PTHR33050">
    <property type="entry name" value="REVERSE TRANSCRIPTASE DOMAIN-CONTAINING PROTEIN"/>
    <property type="match status" value="1"/>
</dbReference>
<comment type="caution">
    <text evidence="2">The sequence shown here is derived from an EMBL/GenBank/DDBJ whole genome shotgun (WGS) entry which is preliminary data.</text>
</comment>
<dbReference type="AlphaFoldDB" id="A0AAV8X2U3"/>
<dbReference type="InterPro" id="IPR052055">
    <property type="entry name" value="Hepadnavirus_pol/RT"/>
</dbReference>
<dbReference type="PROSITE" id="PS50878">
    <property type="entry name" value="RT_POL"/>
    <property type="match status" value="1"/>
</dbReference>
<feature type="domain" description="Reverse transcriptase" evidence="1">
    <location>
        <begin position="48"/>
        <end position="230"/>
    </location>
</feature>
<reference evidence="2" key="1">
    <citation type="journal article" date="2023" name="Insect Mol. Biol.">
        <title>Genome sequencing provides insights into the evolution of gene families encoding plant cell wall-degrading enzymes in longhorned beetles.</title>
        <authorList>
            <person name="Shin N.R."/>
            <person name="Okamura Y."/>
            <person name="Kirsch R."/>
            <person name="Pauchet Y."/>
        </authorList>
    </citation>
    <scope>NUCLEOTIDE SEQUENCE</scope>
    <source>
        <strain evidence="2">RBIC_L_NR</strain>
    </source>
</reference>